<dbReference type="PROSITE" id="PS00389">
    <property type="entry name" value="ATPASE_DELTA"/>
    <property type="match status" value="1"/>
</dbReference>
<keyword evidence="7" id="KW-0066">ATP synthesis</keyword>
<evidence type="ECO:0000256" key="7">
    <source>
        <dbReference type="ARBA" id="ARBA00023310"/>
    </source>
</evidence>
<gene>
    <name evidence="12" type="ORF">LSH36_260g05000</name>
</gene>
<evidence type="ECO:0000256" key="9">
    <source>
        <dbReference type="ARBA" id="ARBA00064647"/>
    </source>
</evidence>
<evidence type="ECO:0000256" key="8">
    <source>
        <dbReference type="ARBA" id="ARBA00033369"/>
    </source>
</evidence>
<dbReference type="InterPro" id="IPR026015">
    <property type="entry name" value="ATP_synth_OSCP/delta_N_sf"/>
</dbReference>
<dbReference type="AlphaFoldDB" id="A0AAD9JLJ6"/>
<evidence type="ECO:0000256" key="3">
    <source>
        <dbReference type="ARBA" id="ARBA00022448"/>
    </source>
</evidence>
<dbReference type="EMBL" id="JAODUP010000260">
    <property type="protein sequence ID" value="KAK2154700.1"/>
    <property type="molecule type" value="Genomic_DNA"/>
</dbReference>
<evidence type="ECO:0000313" key="13">
    <source>
        <dbReference type="Proteomes" id="UP001208570"/>
    </source>
</evidence>
<reference evidence="12" key="1">
    <citation type="journal article" date="2023" name="Mol. Biol. Evol.">
        <title>Third-Generation Sequencing Reveals the Adaptive Role of the Epigenome in Three Deep-Sea Polychaetes.</title>
        <authorList>
            <person name="Perez M."/>
            <person name="Aroh O."/>
            <person name="Sun Y."/>
            <person name="Lan Y."/>
            <person name="Juniper S.K."/>
            <person name="Young C.R."/>
            <person name="Angers B."/>
            <person name="Qian P.Y."/>
        </authorList>
    </citation>
    <scope>NUCLEOTIDE SEQUENCE</scope>
    <source>
        <strain evidence="12">P08H-3</strain>
    </source>
</reference>
<evidence type="ECO:0000256" key="11">
    <source>
        <dbReference type="ARBA" id="ARBA00078525"/>
    </source>
</evidence>
<sequence length="220" mass="24229">MAAARFGVLVRNFSTSASRSKLTTAPIQVFGIEGRYAHALYSAATKEKKLEVVENELKKVQVCCWHSASTMLTLLATDVKFHEFMFNPAVKRTEKRDVLDTVLVKQRVSPLTVNLLKTLAENGRITQVNNVIKAFGKIMSAYRGEVSCTVITAKPLDSSSLKELQNALKGFVKKGETLQLETQVDPSIIGGMIVNLGDKYVDMSIATKVKTYTNLIKEAA</sequence>
<dbReference type="Pfam" id="PF00213">
    <property type="entry name" value="OSCP"/>
    <property type="match status" value="1"/>
</dbReference>
<comment type="caution">
    <text evidence="12">The sequence shown here is derived from an EMBL/GenBank/DDBJ whole genome shotgun (WGS) entry which is preliminary data.</text>
</comment>
<comment type="similarity">
    <text evidence="2">Belongs to the ATPase delta chain family.</text>
</comment>
<comment type="subunit">
    <text evidence="9">Component of the ATP synthase complex composed at least of ATP5F1A/subunit alpha, ATP5F1B/subunit beta, ATP5MC1/subunit c (homooctomer), MT-ATP6/subunit a, MT-ATP8/subunit 8, ATP5ME/subunit e, ATP5MF/subunit f, ATP5MG/subunit g, ATP5MK/subunit k, ATP5MJ/subunit j, ATP5F1C/subunit gamma, ATP5F1D/subunit delta, ATP5F1E/subunit epsilon, ATP5PF/subunit F6, ATP5PB/subunit b, ATP5PD/subunit d, ATP5PO/subunit OSCP. ATP synthase complex consists of a soluble F(1) head domain (subunits alpha(3) and beta(3)) - the catalytic core - and a membrane F(0) domain - the membrane proton channel (subunits c, a, 8, e, f, g, k and j). These two domains are linked by a central stalk (subunits gamma, delta, and epsilon) rotating inside the F1 region and a stationary peripheral stalk (subunits F6, b, d, and OSCP).</text>
</comment>
<keyword evidence="4" id="KW-0375">Hydrogen ion transport</keyword>
<proteinExistence type="inferred from homology"/>
<dbReference type="NCBIfam" id="TIGR01145">
    <property type="entry name" value="ATP_synt_delta"/>
    <property type="match status" value="1"/>
</dbReference>
<dbReference type="GO" id="GO:0046933">
    <property type="term" value="F:proton-transporting ATP synthase activity, rotational mechanism"/>
    <property type="evidence" value="ECO:0007669"/>
    <property type="project" value="InterPro"/>
</dbReference>
<evidence type="ECO:0000256" key="6">
    <source>
        <dbReference type="ARBA" id="ARBA00023136"/>
    </source>
</evidence>
<protein>
    <recommendedName>
        <fullName evidence="10">ATP synthase peripheral stalk subunit OSCP, mitochondrial</fullName>
    </recommendedName>
    <alternativeName>
        <fullName evidence="11">ATP synthase subunit O</fullName>
    </alternativeName>
    <alternativeName>
        <fullName evidence="8">Oligomycin sensitivity conferral protein</fullName>
    </alternativeName>
</protein>
<evidence type="ECO:0000313" key="12">
    <source>
        <dbReference type="EMBL" id="KAK2154700.1"/>
    </source>
</evidence>
<accession>A0AAD9JLJ6</accession>
<evidence type="ECO:0000256" key="10">
    <source>
        <dbReference type="ARBA" id="ARBA00073432"/>
    </source>
</evidence>
<dbReference type="GO" id="GO:0016020">
    <property type="term" value="C:membrane"/>
    <property type="evidence" value="ECO:0007669"/>
    <property type="project" value="UniProtKB-SubCell"/>
</dbReference>
<name>A0AAD9JLJ6_9ANNE</name>
<dbReference type="Proteomes" id="UP001208570">
    <property type="component" value="Unassembled WGS sequence"/>
</dbReference>
<keyword evidence="5" id="KW-0406">Ion transport</keyword>
<keyword evidence="3" id="KW-0813">Transport</keyword>
<dbReference type="HAMAP" id="MF_01416">
    <property type="entry name" value="ATP_synth_delta_bact"/>
    <property type="match status" value="1"/>
</dbReference>
<dbReference type="Gene3D" id="1.10.520.20">
    <property type="entry name" value="N-terminal domain of the delta subunit of the F1F0-ATP synthase"/>
    <property type="match status" value="1"/>
</dbReference>
<dbReference type="InterPro" id="IPR000711">
    <property type="entry name" value="ATPase_OSCP/dsu"/>
</dbReference>
<evidence type="ECO:0000256" key="4">
    <source>
        <dbReference type="ARBA" id="ARBA00022781"/>
    </source>
</evidence>
<dbReference type="SUPFAM" id="SSF47928">
    <property type="entry name" value="N-terminal domain of the delta subunit of the F1F0-ATP synthase"/>
    <property type="match status" value="1"/>
</dbReference>
<keyword evidence="13" id="KW-1185">Reference proteome</keyword>
<keyword evidence="6" id="KW-0472">Membrane</keyword>
<evidence type="ECO:0000256" key="2">
    <source>
        <dbReference type="ARBA" id="ARBA00007046"/>
    </source>
</evidence>
<dbReference type="PANTHER" id="PTHR11910">
    <property type="entry name" value="ATP SYNTHASE DELTA CHAIN"/>
    <property type="match status" value="1"/>
</dbReference>
<organism evidence="12 13">
    <name type="scientific">Paralvinella palmiformis</name>
    <dbReference type="NCBI Taxonomy" id="53620"/>
    <lineage>
        <taxon>Eukaryota</taxon>
        <taxon>Metazoa</taxon>
        <taxon>Spiralia</taxon>
        <taxon>Lophotrochozoa</taxon>
        <taxon>Annelida</taxon>
        <taxon>Polychaeta</taxon>
        <taxon>Sedentaria</taxon>
        <taxon>Canalipalpata</taxon>
        <taxon>Terebellida</taxon>
        <taxon>Terebelliformia</taxon>
        <taxon>Alvinellidae</taxon>
        <taxon>Paralvinella</taxon>
    </lineage>
</organism>
<evidence type="ECO:0000256" key="5">
    <source>
        <dbReference type="ARBA" id="ARBA00023065"/>
    </source>
</evidence>
<comment type="subcellular location">
    <subcellularLocation>
        <location evidence="1">Membrane</location>
    </subcellularLocation>
</comment>
<dbReference type="InterPro" id="IPR020781">
    <property type="entry name" value="ATPase_OSCP/d_CS"/>
</dbReference>
<evidence type="ECO:0000256" key="1">
    <source>
        <dbReference type="ARBA" id="ARBA00004370"/>
    </source>
</evidence>
<dbReference type="PRINTS" id="PR00125">
    <property type="entry name" value="ATPASEDELTA"/>
</dbReference>